<comment type="caution">
    <text evidence="2">The sequence shown here is derived from an EMBL/GenBank/DDBJ whole genome shotgun (WGS) entry which is preliminary data.</text>
</comment>
<keyword evidence="3" id="KW-1185">Reference proteome</keyword>
<name>A0AAE0TIX5_9BIVA</name>
<accession>A0AAE0TIX5</accession>
<gene>
    <name evidence="2" type="ORF">CHS0354_009452</name>
</gene>
<dbReference type="Proteomes" id="UP001195483">
    <property type="component" value="Unassembled WGS sequence"/>
</dbReference>
<organism evidence="2 3">
    <name type="scientific">Potamilus streckersoni</name>
    <dbReference type="NCBI Taxonomy" id="2493646"/>
    <lineage>
        <taxon>Eukaryota</taxon>
        <taxon>Metazoa</taxon>
        <taxon>Spiralia</taxon>
        <taxon>Lophotrochozoa</taxon>
        <taxon>Mollusca</taxon>
        <taxon>Bivalvia</taxon>
        <taxon>Autobranchia</taxon>
        <taxon>Heteroconchia</taxon>
        <taxon>Palaeoheterodonta</taxon>
        <taxon>Unionida</taxon>
        <taxon>Unionoidea</taxon>
        <taxon>Unionidae</taxon>
        <taxon>Ambleminae</taxon>
        <taxon>Lampsilini</taxon>
        <taxon>Potamilus</taxon>
    </lineage>
</organism>
<feature type="signal peptide" evidence="1">
    <location>
        <begin position="1"/>
        <end position="17"/>
    </location>
</feature>
<protein>
    <submittedName>
        <fullName evidence="2">Uncharacterized protein</fullName>
    </submittedName>
</protein>
<evidence type="ECO:0000313" key="2">
    <source>
        <dbReference type="EMBL" id="KAK3611199.1"/>
    </source>
</evidence>
<evidence type="ECO:0000256" key="1">
    <source>
        <dbReference type="SAM" id="SignalP"/>
    </source>
</evidence>
<reference evidence="2" key="2">
    <citation type="journal article" date="2021" name="Genome Biol. Evol.">
        <title>Developing a high-quality reference genome for a parasitic bivalve with doubly uniparental inheritance (Bivalvia: Unionida).</title>
        <authorList>
            <person name="Smith C.H."/>
        </authorList>
    </citation>
    <scope>NUCLEOTIDE SEQUENCE</scope>
    <source>
        <strain evidence="2">CHS0354</strain>
        <tissue evidence="2">Mantle</tissue>
    </source>
</reference>
<dbReference type="AlphaFoldDB" id="A0AAE0TIX5"/>
<feature type="chain" id="PRO_5042212562" evidence="1">
    <location>
        <begin position="18"/>
        <end position="109"/>
    </location>
</feature>
<dbReference type="EMBL" id="JAEAOA010000610">
    <property type="protein sequence ID" value="KAK3611199.1"/>
    <property type="molecule type" value="Genomic_DNA"/>
</dbReference>
<reference evidence="2" key="1">
    <citation type="journal article" date="2021" name="Genome Biol. Evol.">
        <title>A High-Quality Reference Genome for a Parasitic Bivalve with Doubly Uniparental Inheritance (Bivalvia: Unionida).</title>
        <authorList>
            <person name="Smith C.H."/>
        </authorList>
    </citation>
    <scope>NUCLEOTIDE SEQUENCE</scope>
    <source>
        <strain evidence="2">CHS0354</strain>
    </source>
</reference>
<sequence length="109" mass="12616">MRYALLLLSIWISYGIAEDQSNKISEIIMKIMAKLETFLFNGKPELSKSIEINENYKIHISAQLQFPFVVSSEQSICRPFLDHFFKNHICVFATCIHLIDCTVGKFKVQ</sequence>
<keyword evidence="1" id="KW-0732">Signal</keyword>
<evidence type="ECO:0000313" key="3">
    <source>
        <dbReference type="Proteomes" id="UP001195483"/>
    </source>
</evidence>
<reference evidence="2" key="3">
    <citation type="submission" date="2023-05" db="EMBL/GenBank/DDBJ databases">
        <authorList>
            <person name="Smith C.H."/>
        </authorList>
    </citation>
    <scope>NUCLEOTIDE SEQUENCE</scope>
    <source>
        <strain evidence="2">CHS0354</strain>
        <tissue evidence="2">Mantle</tissue>
    </source>
</reference>
<proteinExistence type="predicted"/>